<name>A0A1S4EEV0_DIACI</name>
<evidence type="ECO:0000313" key="1">
    <source>
        <dbReference type="Proteomes" id="UP000079169"/>
    </source>
</evidence>
<accession>A0A1S4EEV0</accession>
<sequence>MSIDSAGNLVFSHEKDPTWSLSEHVRSLRAQLKDWGRVYWKLWAQCHLLSCVLCNQLYPVCDSLSCAYHPQTPQFLSMDPAKLLLCPIGRYPCCGGRAFRFEALHNFQGCHYKPHVPRTVLPAEASIQKTVERLSDLVCSEPPSPLYPPERRLARVFSLGGGEEATPLWWRGLSLIPSGGRSGLLRLKHKGEALRPTTVEEFNTYKVVACLNGVVVKNVKMFTFSSPVRSQTG</sequence>
<reference evidence="2" key="1">
    <citation type="submission" date="2025-08" db="UniProtKB">
        <authorList>
            <consortium name="RefSeq"/>
        </authorList>
    </citation>
    <scope>IDENTIFICATION</scope>
</reference>
<dbReference type="STRING" id="121845.A0A1S4EEV0"/>
<gene>
    <name evidence="2" type="primary">LOC108252732</name>
</gene>
<dbReference type="Proteomes" id="UP000079169">
    <property type="component" value="Unplaced"/>
</dbReference>
<evidence type="ECO:0000313" key="2">
    <source>
        <dbReference type="RefSeq" id="XP_017300700.1"/>
    </source>
</evidence>
<protein>
    <submittedName>
        <fullName evidence="2">Uncharacterized protein LOC108252732</fullName>
    </submittedName>
</protein>
<organism evidence="1 2">
    <name type="scientific">Diaphorina citri</name>
    <name type="common">Asian citrus psyllid</name>
    <dbReference type="NCBI Taxonomy" id="121845"/>
    <lineage>
        <taxon>Eukaryota</taxon>
        <taxon>Metazoa</taxon>
        <taxon>Ecdysozoa</taxon>
        <taxon>Arthropoda</taxon>
        <taxon>Hexapoda</taxon>
        <taxon>Insecta</taxon>
        <taxon>Pterygota</taxon>
        <taxon>Neoptera</taxon>
        <taxon>Paraneoptera</taxon>
        <taxon>Hemiptera</taxon>
        <taxon>Sternorrhyncha</taxon>
        <taxon>Psylloidea</taxon>
        <taxon>Psyllidae</taxon>
        <taxon>Diaphorininae</taxon>
        <taxon>Diaphorina</taxon>
    </lineage>
</organism>
<keyword evidence="1" id="KW-1185">Reference proteome</keyword>
<proteinExistence type="predicted"/>
<dbReference type="KEGG" id="dci:108252732"/>
<dbReference type="RefSeq" id="XP_017300700.1">
    <property type="nucleotide sequence ID" value="XM_017445211.2"/>
</dbReference>
<dbReference type="PANTHER" id="PTHR20946:SF0">
    <property type="entry name" value="SANT AND BTB DOMAIN REGULATOR OF CLASS SWITCH RECOMBINATION"/>
    <property type="match status" value="1"/>
</dbReference>
<dbReference type="PANTHER" id="PTHR20946">
    <property type="entry name" value="SANT AND BTB DOMAIN REGULATOR OF CLASS SWITCH RECOMBINATION"/>
    <property type="match status" value="1"/>
</dbReference>
<dbReference type="AlphaFoldDB" id="A0A1S4EEV0"/>
<dbReference type="GeneID" id="108252732"/>
<dbReference type="InterPro" id="IPR045902">
    <property type="entry name" value="SANBR-like"/>
</dbReference>
<dbReference type="PaxDb" id="121845-A0A1S4EEV0"/>